<keyword evidence="2" id="KW-0808">Transferase</keyword>
<reference evidence="2 3" key="1">
    <citation type="submission" date="2016-10" db="EMBL/GenBank/DDBJ databases">
        <title>The genome sequence of Colletotrichum fioriniae PJ7.</title>
        <authorList>
            <person name="Baroncelli R."/>
        </authorList>
    </citation>
    <scope>NUCLEOTIDE SEQUENCE [LARGE SCALE GENOMIC DNA]</scope>
    <source>
        <strain evidence="2 3">Tom-12</strain>
    </source>
</reference>
<dbReference type="GO" id="GO:0016301">
    <property type="term" value="F:kinase activity"/>
    <property type="evidence" value="ECO:0007669"/>
    <property type="project" value="UniProtKB-KW"/>
</dbReference>
<dbReference type="GeneID" id="85417297"/>
<dbReference type="PANTHER" id="PTHR24347">
    <property type="entry name" value="SERINE/THREONINE-PROTEIN KINASE"/>
    <property type="match status" value="1"/>
</dbReference>
<keyword evidence="2" id="KW-0418">Kinase</keyword>
<dbReference type="SUPFAM" id="SSF56112">
    <property type="entry name" value="Protein kinase-like (PK-like)"/>
    <property type="match status" value="1"/>
</dbReference>
<dbReference type="RefSeq" id="XP_060372362.1">
    <property type="nucleotide sequence ID" value="XM_060533059.1"/>
</dbReference>
<name>A0ABQ9QGP2_9PEZI</name>
<dbReference type="PROSITE" id="PS50011">
    <property type="entry name" value="PROTEIN_KINASE_DOM"/>
    <property type="match status" value="1"/>
</dbReference>
<sequence length="141" mass="15825">MILPHLPSSPGHRKPSSFTPTDVHAIFWQSSSALRYLHNKKAHHNDIEPANITYSPSRGVTLINFGLATNADEQMMTGGTPWYVPPDLITKRHRDALGGYMGTRGHYALRIRTITPSGENDERLAHPRCGRTKEVMLGDRR</sequence>
<feature type="domain" description="Protein kinase" evidence="1">
    <location>
        <begin position="1"/>
        <end position="141"/>
    </location>
</feature>
<dbReference type="EMBL" id="MLFU01000331">
    <property type="protein sequence ID" value="KAK1464374.1"/>
    <property type="molecule type" value="Genomic_DNA"/>
</dbReference>
<evidence type="ECO:0000313" key="3">
    <source>
        <dbReference type="Proteomes" id="UP001227543"/>
    </source>
</evidence>
<dbReference type="InterPro" id="IPR000719">
    <property type="entry name" value="Prot_kinase_dom"/>
</dbReference>
<keyword evidence="3" id="KW-1185">Reference proteome</keyword>
<evidence type="ECO:0000313" key="2">
    <source>
        <dbReference type="EMBL" id="KAK1464374.1"/>
    </source>
</evidence>
<accession>A0ABQ9QGP2</accession>
<proteinExistence type="predicted"/>
<organism evidence="2 3">
    <name type="scientific">Colletotrichum tamarilloi</name>
    <dbReference type="NCBI Taxonomy" id="1209934"/>
    <lineage>
        <taxon>Eukaryota</taxon>
        <taxon>Fungi</taxon>
        <taxon>Dikarya</taxon>
        <taxon>Ascomycota</taxon>
        <taxon>Pezizomycotina</taxon>
        <taxon>Sordariomycetes</taxon>
        <taxon>Hypocreomycetidae</taxon>
        <taxon>Glomerellales</taxon>
        <taxon>Glomerellaceae</taxon>
        <taxon>Colletotrichum</taxon>
        <taxon>Colletotrichum acutatum species complex</taxon>
    </lineage>
</organism>
<protein>
    <submittedName>
        <fullName evidence="2">MAP kinase kinase skh1/pek1</fullName>
    </submittedName>
</protein>
<dbReference type="Pfam" id="PF00069">
    <property type="entry name" value="Pkinase"/>
    <property type="match status" value="1"/>
</dbReference>
<gene>
    <name evidence="2" type="ORF">CTAM01_17068</name>
</gene>
<dbReference type="Proteomes" id="UP001227543">
    <property type="component" value="Unassembled WGS sequence"/>
</dbReference>
<dbReference type="InterPro" id="IPR011009">
    <property type="entry name" value="Kinase-like_dom_sf"/>
</dbReference>
<comment type="caution">
    <text evidence="2">The sequence shown here is derived from an EMBL/GenBank/DDBJ whole genome shotgun (WGS) entry which is preliminary data.</text>
</comment>
<dbReference type="Gene3D" id="1.10.510.10">
    <property type="entry name" value="Transferase(Phosphotransferase) domain 1"/>
    <property type="match status" value="1"/>
</dbReference>
<evidence type="ECO:0000259" key="1">
    <source>
        <dbReference type="PROSITE" id="PS50011"/>
    </source>
</evidence>